<keyword evidence="3" id="KW-1185">Reference proteome</keyword>
<dbReference type="PANTHER" id="PTHR36434">
    <property type="entry name" value="MEMBRANE PROTEASE YUGP-RELATED"/>
    <property type="match status" value="1"/>
</dbReference>
<proteinExistence type="predicted"/>
<gene>
    <name evidence="2" type="ORF">ATC1_13790</name>
</gene>
<feature type="transmembrane region" description="Helical" evidence="1">
    <location>
        <begin position="150"/>
        <end position="172"/>
    </location>
</feature>
<dbReference type="Proteomes" id="UP000053370">
    <property type="component" value="Unassembled WGS sequence"/>
</dbReference>
<feature type="transmembrane region" description="Helical" evidence="1">
    <location>
        <begin position="201"/>
        <end position="224"/>
    </location>
</feature>
<feature type="transmembrane region" description="Helical" evidence="1">
    <location>
        <begin position="6"/>
        <end position="22"/>
    </location>
</feature>
<feature type="transmembrane region" description="Helical" evidence="1">
    <location>
        <begin position="119"/>
        <end position="144"/>
    </location>
</feature>
<dbReference type="GO" id="GO:0006508">
    <property type="term" value="P:proteolysis"/>
    <property type="evidence" value="ECO:0007669"/>
    <property type="project" value="UniProtKB-KW"/>
</dbReference>
<keyword evidence="1" id="KW-0812">Transmembrane</keyword>
<evidence type="ECO:0000313" key="3">
    <source>
        <dbReference type="Proteomes" id="UP000053370"/>
    </source>
</evidence>
<keyword evidence="2" id="KW-0645">Protease</keyword>
<dbReference type="Pfam" id="PF04298">
    <property type="entry name" value="Zn_peptidase_2"/>
    <property type="match status" value="1"/>
</dbReference>
<dbReference type="GO" id="GO:0008233">
    <property type="term" value="F:peptidase activity"/>
    <property type="evidence" value="ECO:0007669"/>
    <property type="project" value="UniProtKB-KW"/>
</dbReference>
<dbReference type="InterPro" id="IPR007395">
    <property type="entry name" value="Zn_peptidase_2"/>
</dbReference>
<dbReference type="PANTHER" id="PTHR36434:SF1">
    <property type="entry name" value="MEMBRANE PROTEASE YUGP-RELATED"/>
    <property type="match status" value="1"/>
</dbReference>
<keyword evidence="2" id="KW-0378">Hydrolase</keyword>
<dbReference type="AlphaFoldDB" id="A0A0S7BVP7"/>
<dbReference type="PATRIC" id="fig|1678840.3.peg.2166"/>
<sequence>MYTSNYFLYAIIPLILSLWAQFKVKNAYSKYSQIRTKTGLTGAEAARKMLDYHGLSNVTIERVAGTLTDHYDPMNQVLRLSEGVYSSNSIAAVGVACHESGHAYQHADSYKWLSLRTNIVPVVNIGSMLGPILFMVGMIFSGLLGHFGLVIAYIGLFIFGLTAVFAVITLPVEFNASNRAKEWISNTGLLYQDEQEGVSEVLQAAALTYIAAAIQAIMSVLYYASILNRSNRRR</sequence>
<keyword evidence="1" id="KW-0472">Membrane</keyword>
<name>A0A0S7BVP7_9CHLR</name>
<reference evidence="2" key="1">
    <citation type="journal article" date="2015" name="Genome Announc.">
        <title>Draft Genome Sequence of Anaerolineae Strain TC1, a Novel Isolate from a Methanogenic Wastewater Treatment System.</title>
        <authorList>
            <person name="Matsuura N."/>
            <person name="Tourlousse D.M."/>
            <person name="Sun L."/>
            <person name="Toyonaga M."/>
            <person name="Kuroda K."/>
            <person name="Ohashi A."/>
            <person name="Cruz R."/>
            <person name="Yamaguchi T."/>
            <person name="Sekiguchi Y."/>
        </authorList>
    </citation>
    <scope>NUCLEOTIDE SEQUENCE [LARGE SCALE GENOMIC DNA]</scope>
    <source>
        <strain evidence="2">TC1</strain>
    </source>
</reference>
<dbReference type="RefSeq" id="WP_062280759.1">
    <property type="nucleotide sequence ID" value="NZ_DF968181.1"/>
</dbReference>
<accession>A0A0S7BVP7</accession>
<dbReference type="OrthoDB" id="9784298at2"/>
<dbReference type="EMBL" id="DF968181">
    <property type="protein sequence ID" value="GAP40809.1"/>
    <property type="molecule type" value="Genomic_DNA"/>
</dbReference>
<evidence type="ECO:0000313" key="2">
    <source>
        <dbReference type="EMBL" id="GAP40809.1"/>
    </source>
</evidence>
<evidence type="ECO:0000256" key="1">
    <source>
        <dbReference type="SAM" id="Phobius"/>
    </source>
</evidence>
<protein>
    <submittedName>
        <fullName evidence="2">Zn-dependent membrane protease YugP</fullName>
    </submittedName>
</protein>
<organism evidence="2">
    <name type="scientific">Flexilinea flocculi</name>
    <dbReference type="NCBI Taxonomy" id="1678840"/>
    <lineage>
        <taxon>Bacteria</taxon>
        <taxon>Bacillati</taxon>
        <taxon>Chloroflexota</taxon>
        <taxon>Anaerolineae</taxon>
        <taxon>Anaerolineales</taxon>
        <taxon>Anaerolineaceae</taxon>
        <taxon>Flexilinea</taxon>
    </lineage>
</organism>
<keyword evidence="1" id="KW-1133">Transmembrane helix</keyword>